<sequence>MFLRCIECGDHHPANRMLTRCACGGLLDLELEFNGSVELDTFNRRLQSLTGPDRSGVWRYRELLPPVPEDSIVTKPEGNTNLYELEHLARWAGVDRLALKHEGENPTGSFKDRGMTVATSQARWAGARMVACASTGNTSASVASYAALAGIPAIVFVPQGKIAAAKLGQTIAYGARIVQVRGDFDSAMRLVQEASLEYDIYLLNSVNPFRVEGQKTIIYELLHQLNWEMPDWIVVPGGNLGNSSAFGKALVDLKAAGLITRFPRVVIVQAAGAAPFYNAYQSGFKSYSTVTADTIATAIRIGAPVGYAKARRTIELTDGVVEAVSDEEILEAKAMIDRAGIGCEPASATSLAGIRKLVQSGVIPANAFVAGVLTGHVMKDSDTVMSYHLGPGSESRPLANRPVLIDPTLDALKEILGDALLG</sequence>
<dbReference type="GO" id="GO:0030170">
    <property type="term" value="F:pyridoxal phosphate binding"/>
    <property type="evidence" value="ECO:0007669"/>
    <property type="project" value="InterPro"/>
</dbReference>
<evidence type="ECO:0000256" key="9">
    <source>
        <dbReference type="ARBA" id="ARBA00023239"/>
    </source>
</evidence>
<comment type="cofactor">
    <cofactor evidence="1 12">
        <name>pyridoxal 5'-phosphate</name>
        <dbReference type="ChEBI" id="CHEBI:597326"/>
    </cofactor>
</comment>
<evidence type="ECO:0000256" key="7">
    <source>
        <dbReference type="ARBA" id="ARBA00022697"/>
    </source>
</evidence>
<accession>I4EDM4</accession>
<dbReference type="SUPFAM" id="SSF53686">
    <property type="entry name" value="Tryptophan synthase beta subunit-like PLP-dependent enzymes"/>
    <property type="match status" value="1"/>
</dbReference>
<dbReference type="AlphaFoldDB" id="I4EDM4"/>
<evidence type="ECO:0000256" key="2">
    <source>
        <dbReference type="ARBA" id="ARBA00004979"/>
    </source>
</evidence>
<keyword evidence="8 12" id="KW-0663">Pyridoxal phosphate</keyword>
<dbReference type="GO" id="GO:0004795">
    <property type="term" value="F:threonine synthase activity"/>
    <property type="evidence" value="ECO:0007669"/>
    <property type="project" value="UniProtKB-UniRule"/>
</dbReference>
<dbReference type="InterPro" id="IPR001926">
    <property type="entry name" value="TrpB-like_PALP"/>
</dbReference>
<dbReference type="EMBL" id="CAGS01000065">
    <property type="protein sequence ID" value="CCF82786.1"/>
    <property type="molecule type" value="Genomic_DNA"/>
</dbReference>
<keyword evidence="7" id="KW-0791">Threonine biosynthesis</keyword>
<evidence type="ECO:0000256" key="3">
    <source>
        <dbReference type="ARBA" id="ARBA00005517"/>
    </source>
</evidence>
<comment type="similarity">
    <text evidence="3">Belongs to the threonine synthase family.</text>
</comment>
<dbReference type="NCBIfam" id="TIGR00260">
    <property type="entry name" value="thrC"/>
    <property type="match status" value="1"/>
</dbReference>
<dbReference type="InterPro" id="IPR004450">
    <property type="entry name" value="Thr_synthase-like"/>
</dbReference>
<keyword evidence="9 14" id="KW-0456">Lyase</keyword>
<gene>
    <name evidence="14" type="primary">thrC</name>
    <name evidence="14" type="ORF">NITHO_1570002</name>
</gene>
<dbReference type="GO" id="GO:0006565">
    <property type="term" value="P:L-serine catabolic process"/>
    <property type="evidence" value="ECO:0007669"/>
    <property type="project" value="TreeGrafter"/>
</dbReference>
<dbReference type="UniPathway" id="UPA00050">
    <property type="reaction ID" value="UER00065"/>
</dbReference>
<proteinExistence type="inferred from homology"/>
<dbReference type="PROSITE" id="PS00165">
    <property type="entry name" value="DEHYDRATASE_SER_THR"/>
    <property type="match status" value="1"/>
</dbReference>
<keyword evidence="6" id="KW-0028">Amino-acid biosynthesis</keyword>
<evidence type="ECO:0000256" key="6">
    <source>
        <dbReference type="ARBA" id="ARBA00022605"/>
    </source>
</evidence>
<keyword evidence="15" id="KW-1185">Reference proteome</keyword>
<dbReference type="GO" id="GO:0006567">
    <property type="term" value="P:L-threonine catabolic process"/>
    <property type="evidence" value="ECO:0007669"/>
    <property type="project" value="TreeGrafter"/>
</dbReference>
<dbReference type="Gene3D" id="3.40.50.1100">
    <property type="match status" value="2"/>
</dbReference>
<evidence type="ECO:0000313" key="14">
    <source>
        <dbReference type="EMBL" id="CCF82786.1"/>
    </source>
</evidence>
<dbReference type="InterPro" id="IPR036052">
    <property type="entry name" value="TrpB-like_PALP_sf"/>
</dbReference>
<dbReference type="FunFam" id="3.40.50.1100:FF:000013">
    <property type="entry name" value="Threonine synthase"/>
    <property type="match status" value="1"/>
</dbReference>
<feature type="domain" description="Tryptophan synthase beta chain-like PALP" evidence="13">
    <location>
        <begin position="74"/>
        <end position="375"/>
    </location>
</feature>
<dbReference type="GO" id="GO:0004794">
    <property type="term" value="F:threonine deaminase activity"/>
    <property type="evidence" value="ECO:0007669"/>
    <property type="project" value="TreeGrafter"/>
</dbReference>
<organism evidence="14 15">
    <name type="scientific">Nitrolancea hollandica Lb</name>
    <dbReference type="NCBI Taxonomy" id="1129897"/>
    <lineage>
        <taxon>Bacteria</taxon>
        <taxon>Pseudomonadati</taxon>
        <taxon>Thermomicrobiota</taxon>
        <taxon>Thermomicrobia</taxon>
        <taxon>Sphaerobacterales</taxon>
        <taxon>Sphaerobacterineae</taxon>
        <taxon>Sphaerobacteraceae</taxon>
        <taxon>Nitrolancea</taxon>
    </lineage>
</organism>
<dbReference type="PANTHER" id="PTHR48078:SF6">
    <property type="entry name" value="L-THREONINE DEHYDRATASE CATABOLIC TDCB"/>
    <property type="match status" value="1"/>
</dbReference>
<evidence type="ECO:0000256" key="11">
    <source>
        <dbReference type="NCBIfam" id="TIGR00260"/>
    </source>
</evidence>
<evidence type="ECO:0000256" key="10">
    <source>
        <dbReference type="ARBA" id="ARBA00049144"/>
    </source>
</evidence>
<comment type="catalytic activity">
    <reaction evidence="10">
        <text>O-phospho-L-homoserine + H2O = L-threonine + phosphate</text>
        <dbReference type="Rhea" id="RHEA:10840"/>
        <dbReference type="ChEBI" id="CHEBI:15377"/>
        <dbReference type="ChEBI" id="CHEBI:43474"/>
        <dbReference type="ChEBI" id="CHEBI:57590"/>
        <dbReference type="ChEBI" id="CHEBI:57926"/>
        <dbReference type="EC" id="4.2.3.1"/>
    </reaction>
</comment>
<dbReference type="InterPro" id="IPR050147">
    <property type="entry name" value="Ser/Thr_Dehydratase"/>
</dbReference>
<comment type="pathway">
    <text evidence="2">Amino-acid biosynthesis; L-threonine biosynthesis; L-threonine from L-aspartate: step 5/5.</text>
</comment>
<dbReference type="InterPro" id="IPR000634">
    <property type="entry name" value="Ser/Thr_deHydtase_PyrdxlP-BS"/>
</dbReference>
<dbReference type="Pfam" id="PF00291">
    <property type="entry name" value="PALP"/>
    <property type="match status" value="1"/>
</dbReference>
<dbReference type="PANTHER" id="PTHR48078">
    <property type="entry name" value="THREONINE DEHYDRATASE, MITOCHONDRIAL-RELATED"/>
    <property type="match status" value="1"/>
</dbReference>
<dbReference type="OrthoDB" id="9778118at2"/>
<feature type="modified residue" description="N6-(pyridoxal phosphate)lysine" evidence="12">
    <location>
        <position position="111"/>
    </location>
</feature>
<reference evidence="14 15" key="1">
    <citation type="journal article" date="2012" name="ISME J.">
        <title>Nitrification expanded: discovery, physiology and genomics of a nitrite-oxidizing bacterium from the phylum Chloroflexi.</title>
        <authorList>
            <person name="Sorokin D.Y."/>
            <person name="Lucker S."/>
            <person name="Vejmelkova D."/>
            <person name="Kostrikina N.A."/>
            <person name="Kleerebezem R."/>
            <person name="Rijpstra W.I."/>
            <person name="Damste J.S."/>
            <person name="Le Paslier D."/>
            <person name="Muyzer G."/>
            <person name="Wagner M."/>
            <person name="van Loosdrecht M.C."/>
            <person name="Daims H."/>
        </authorList>
    </citation>
    <scope>NUCLEOTIDE SEQUENCE [LARGE SCALE GENOMIC DNA]</scope>
    <source>
        <strain evidence="15">none</strain>
    </source>
</reference>
<dbReference type="CDD" id="cd01563">
    <property type="entry name" value="Thr-synth_1"/>
    <property type="match status" value="1"/>
</dbReference>
<evidence type="ECO:0000313" key="15">
    <source>
        <dbReference type="Proteomes" id="UP000004221"/>
    </source>
</evidence>
<evidence type="ECO:0000259" key="13">
    <source>
        <dbReference type="Pfam" id="PF00291"/>
    </source>
</evidence>
<evidence type="ECO:0000256" key="4">
    <source>
        <dbReference type="ARBA" id="ARBA00013028"/>
    </source>
</evidence>
<dbReference type="EC" id="4.2.3.1" evidence="4 11"/>
<dbReference type="Proteomes" id="UP000004221">
    <property type="component" value="Unassembled WGS sequence"/>
</dbReference>
<dbReference type="GO" id="GO:0003941">
    <property type="term" value="F:L-serine ammonia-lyase activity"/>
    <property type="evidence" value="ECO:0007669"/>
    <property type="project" value="TreeGrafter"/>
</dbReference>
<name>I4EDM4_9BACT</name>
<comment type="caution">
    <text evidence="14">The sequence shown here is derived from an EMBL/GenBank/DDBJ whole genome shotgun (WGS) entry which is preliminary data.</text>
</comment>
<dbReference type="GO" id="GO:0009097">
    <property type="term" value="P:isoleucine biosynthetic process"/>
    <property type="evidence" value="ECO:0007669"/>
    <property type="project" value="TreeGrafter"/>
</dbReference>
<evidence type="ECO:0000256" key="5">
    <source>
        <dbReference type="ARBA" id="ARBA00018679"/>
    </source>
</evidence>
<evidence type="ECO:0000256" key="1">
    <source>
        <dbReference type="ARBA" id="ARBA00001933"/>
    </source>
</evidence>
<protein>
    <recommendedName>
        <fullName evidence="5 11">Threonine synthase</fullName>
        <ecNumber evidence="4 11">4.2.3.1</ecNumber>
    </recommendedName>
</protein>
<evidence type="ECO:0000256" key="12">
    <source>
        <dbReference type="PIRSR" id="PIRSR604450-51"/>
    </source>
</evidence>
<evidence type="ECO:0000256" key="8">
    <source>
        <dbReference type="ARBA" id="ARBA00022898"/>
    </source>
</evidence>
<dbReference type="GO" id="GO:0009088">
    <property type="term" value="P:threonine biosynthetic process"/>
    <property type="evidence" value="ECO:0007669"/>
    <property type="project" value="UniProtKB-UniRule"/>
</dbReference>